<dbReference type="PRINTS" id="PR00625">
    <property type="entry name" value="JDOMAIN"/>
</dbReference>
<dbReference type="PROSITE" id="PS00636">
    <property type="entry name" value="DNAJ_1"/>
    <property type="match status" value="1"/>
</dbReference>
<dbReference type="Pfam" id="PF00226">
    <property type="entry name" value="DnaJ"/>
    <property type="match status" value="1"/>
</dbReference>
<feature type="compositionally biased region" description="Basic residues" evidence="2">
    <location>
        <begin position="202"/>
        <end position="212"/>
    </location>
</feature>
<name>A0A034W3U3_BACDO</name>
<dbReference type="InterPro" id="IPR001623">
    <property type="entry name" value="DnaJ_domain"/>
</dbReference>
<dbReference type="GO" id="GO:0001671">
    <property type="term" value="F:ATPase activator activity"/>
    <property type="evidence" value="ECO:0007669"/>
    <property type="project" value="TreeGrafter"/>
</dbReference>
<feature type="domain" description="J" evidence="3">
    <location>
        <begin position="5"/>
        <end position="116"/>
    </location>
</feature>
<feature type="compositionally biased region" description="Polar residues" evidence="2">
    <location>
        <begin position="243"/>
        <end position="253"/>
    </location>
</feature>
<dbReference type="InterPro" id="IPR036671">
    <property type="entry name" value="DPH_MB_sf"/>
</dbReference>
<dbReference type="SMART" id="SM00271">
    <property type="entry name" value="DnaJ"/>
    <property type="match status" value="1"/>
</dbReference>
<feature type="compositionally biased region" description="Polar residues" evidence="2">
    <location>
        <begin position="221"/>
        <end position="233"/>
    </location>
</feature>
<sequence length="301" mass="33088">MPTKSFYEILNSKPTASFEELRRNYKQLILQCHPDKLQHIHNTDTKTKRNTASANGDNTTTITNIAAVIMPAAVDLNEEISISTSSEQNSEQFVAINEAWNTLKDPVKRRHYDAELLLRKFQTHSNIFARLTLDDMKRCAATATTNSGSDSGSDSDSEVACEDGIEGKPIAGDIYWYYTYDCRCGGQYIVDESVDSEILNRNQKRTPNRHSASKTSEEQKLTQQQKQNNSDKNIQAAADSGAENASTSKCGNNSKSVGAGVYEDIQGPAAANRDVDDGAVDDEDGEVLVECSECSLVIVLT</sequence>
<dbReference type="CDD" id="cd06257">
    <property type="entry name" value="DnaJ"/>
    <property type="match status" value="1"/>
</dbReference>
<reference evidence="4" key="1">
    <citation type="journal article" date="2014" name="BMC Genomics">
        <title>Characterizing the developmental transcriptome of the oriental fruit fly, Bactrocera dorsalis (Diptera: Tephritidae) through comparative genomic analysis with Drosophila melanogaster utilizing modENCODE datasets.</title>
        <authorList>
            <person name="Geib S.M."/>
            <person name="Calla B."/>
            <person name="Hall B."/>
            <person name="Hou S."/>
            <person name="Manoukis N.C."/>
        </authorList>
    </citation>
    <scope>NUCLEOTIDE SEQUENCE</scope>
    <source>
        <strain evidence="4">Punador</strain>
    </source>
</reference>
<dbReference type="SUPFAM" id="SSF46565">
    <property type="entry name" value="Chaperone J-domain"/>
    <property type="match status" value="2"/>
</dbReference>
<dbReference type="PANTHER" id="PTHR45255:SF1">
    <property type="entry name" value="DNAJ HOMOLOG SUBFAMILY C MEMBER 24"/>
    <property type="match status" value="1"/>
</dbReference>
<feature type="region of interest" description="Disordered" evidence="2">
    <location>
        <begin position="200"/>
        <end position="253"/>
    </location>
</feature>
<dbReference type="Gene3D" id="1.10.287.110">
    <property type="entry name" value="DnaJ domain"/>
    <property type="match status" value="1"/>
</dbReference>
<dbReference type="InterPro" id="IPR036869">
    <property type="entry name" value="J_dom_sf"/>
</dbReference>
<dbReference type="AlphaFoldDB" id="A0A034W3U3"/>
<dbReference type="PROSITE" id="PS50076">
    <property type="entry name" value="DNAJ_2"/>
    <property type="match status" value="1"/>
</dbReference>
<accession>A0A034W3U3</accession>
<keyword evidence="1" id="KW-0862">Zinc</keyword>
<evidence type="ECO:0000256" key="2">
    <source>
        <dbReference type="SAM" id="MobiDB-lite"/>
    </source>
</evidence>
<dbReference type="OrthoDB" id="66964at2759"/>
<evidence type="ECO:0000256" key="1">
    <source>
        <dbReference type="ARBA" id="ARBA00022833"/>
    </source>
</evidence>
<dbReference type="InterPro" id="IPR018253">
    <property type="entry name" value="DnaJ_domain_CS"/>
</dbReference>
<dbReference type="PANTHER" id="PTHR45255">
    <property type="entry name" value="DNAJ HOMOLOG SUBFAMILY C MEMBER 24"/>
    <property type="match status" value="1"/>
</dbReference>
<protein>
    <submittedName>
        <fullName evidence="4">DPH4-like protein</fullName>
    </submittedName>
</protein>
<evidence type="ECO:0000259" key="3">
    <source>
        <dbReference type="PROSITE" id="PS50076"/>
    </source>
</evidence>
<dbReference type="Gene3D" id="3.10.660.10">
    <property type="entry name" value="DPH Zinc finger"/>
    <property type="match status" value="1"/>
</dbReference>
<gene>
    <name evidence="4" type="primary">DPH4</name>
</gene>
<evidence type="ECO:0000313" key="4">
    <source>
        <dbReference type="EMBL" id="JAC48448.1"/>
    </source>
</evidence>
<proteinExistence type="predicted"/>
<dbReference type="GO" id="GO:0008198">
    <property type="term" value="F:ferrous iron binding"/>
    <property type="evidence" value="ECO:0007669"/>
    <property type="project" value="TreeGrafter"/>
</dbReference>
<dbReference type="EMBL" id="GAKP01010504">
    <property type="protein sequence ID" value="JAC48448.1"/>
    <property type="molecule type" value="Transcribed_RNA"/>
</dbReference>
<organism evidence="4">
    <name type="scientific">Bactrocera dorsalis</name>
    <name type="common">Oriental fruit fly</name>
    <name type="synonym">Dacus dorsalis</name>
    <dbReference type="NCBI Taxonomy" id="27457"/>
    <lineage>
        <taxon>Eukaryota</taxon>
        <taxon>Metazoa</taxon>
        <taxon>Ecdysozoa</taxon>
        <taxon>Arthropoda</taxon>
        <taxon>Hexapoda</taxon>
        <taxon>Insecta</taxon>
        <taxon>Pterygota</taxon>
        <taxon>Neoptera</taxon>
        <taxon>Endopterygota</taxon>
        <taxon>Diptera</taxon>
        <taxon>Brachycera</taxon>
        <taxon>Muscomorpha</taxon>
        <taxon>Tephritoidea</taxon>
        <taxon>Tephritidae</taxon>
        <taxon>Bactrocera</taxon>
        <taxon>Bactrocera</taxon>
    </lineage>
</organism>